<name>A0A6C0ENF3_9ZZZZ</name>
<accession>A0A6C0ENF3</accession>
<protein>
    <submittedName>
        <fullName evidence="1">Uncharacterized protein</fullName>
    </submittedName>
</protein>
<evidence type="ECO:0000313" key="1">
    <source>
        <dbReference type="EMBL" id="QHT30706.1"/>
    </source>
</evidence>
<sequence>MNSTFGSSISKYFSFNTYVSCDKFLDIIDDGYKEP</sequence>
<organism evidence="1">
    <name type="scientific">viral metagenome</name>
    <dbReference type="NCBI Taxonomy" id="1070528"/>
    <lineage>
        <taxon>unclassified sequences</taxon>
        <taxon>metagenomes</taxon>
        <taxon>organismal metagenomes</taxon>
    </lineage>
</organism>
<dbReference type="AlphaFoldDB" id="A0A6C0ENF3"/>
<proteinExistence type="predicted"/>
<dbReference type="EMBL" id="MN738908">
    <property type="protein sequence ID" value="QHT30706.1"/>
    <property type="molecule type" value="Genomic_DNA"/>
</dbReference>
<reference evidence="1" key="1">
    <citation type="journal article" date="2020" name="Nature">
        <title>Giant virus diversity and host interactions through global metagenomics.</title>
        <authorList>
            <person name="Schulz F."/>
            <person name="Roux S."/>
            <person name="Paez-Espino D."/>
            <person name="Jungbluth S."/>
            <person name="Walsh D.A."/>
            <person name="Denef V.J."/>
            <person name="McMahon K.D."/>
            <person name="Konstantinidis K.T."/>
            <person name="Eloe-Fadrosh E.A."/>
            <person name="Kyrpides N.C."/>
            <person name="Woyke T."/>
        </authorList>
    </citation>
    <scope>NUCLEOTIDE SEQUENCE</scope>
    <source>
        <strain evidence="1">GVMAG-M-3300009151-35</strain>
    </source>
</reference>